<evidence type="ECO:0000313" key="1">
    <source>
        <dbReference type="EMBL" id="CUV58755.1"/>
    </source>
</evidence>
<dbReference type="EMBL" id="LN899820">
    <property type="protein sequence ID" value="CUV58755.1"/>
    <property type="molecule type" value="Genomic_DNA"/>
</dbReference>
<organism evidence="1">
    <name type="scientific">Ralstonia solanacearum</name>
    <name type="common">Pseudomonas solanacearum</name>
    <dbReference type="NCBI Taxonomy" id="305"/>
    <lineage>
        <taxon>Bacteria</taxon>
        <taxon>Pseudomonadati</taxon>
        <taxon>Pseudomonadota</taxon>
        <taxon>Betaproteobacteria</taxon>
        <taxon>Burkholderiales</taxon>
        <taxon>Burkholderiaceae</taxon>
        <taxon>Ralstonia</taxon>
        <taxon>Ralstonia solanacearum species complex</taxon>
    </lineage>
</organism>
<proteinExistence type="predicted"/>
<dbReference type="AlphaFoldDB" id="A0A0S4X455"/>
<name>A0A0S4X455_RALSL</name>
<gene>
    <name evidence="1" type="ORF">RUN215_v1_3890001</name>
</gene>
<sequence length="26" mass="3090">MVSVFDLMRDPQAVSLWRRQLASRLN</sequence>
<accession>A0A0S4X455</accession>
<reference evidence="1" key="1">
    <citation type="submission" date="2015-10" db="EMBL/GenBank/DDBJ databases">
        <authorList>
            <person name="Gilbert D.G."/>
        </authorList>
    </citation>
    <scope>NUCLEOTIDE SEQUENCE</scope>
    <source>
        <strain evidence="1">Phyl III-seqv23</strain>
    </source>
</reference>
<protein>
    <submittedName>
        <fullName evidence="1">Uncharacterized protein</fullName>
    </submittedName>
</protein>